<evidence type="ECO:0000313" key="3">
    <source>
        <dbReference type="EMBL" id="CAD5124078.1"/>
    </source>
</evidence>
<protein>
    <submittedName>
        <fullName evidence="3">DgyrCDS12383</fullName>
    </submittedName>
</protein>
<keyword evidence="1" id="KW-0433">Leucine-rich repeat</keyword>
<reference evidence="3 4" key="1">
    <citation type="submission" date="2020-08" db="EMBL/GenBank/DDBJ databases">
        <authorList>
            <person name="Hejnol A."/>
        </authorList>
    </citation>
    <scope>NUCLEOTIDE SEQUENCE [LARGE SCALE GENOMIC DNA]</scope>
</reference>
<dbReference type="SMART" id="SM00365">
    <property type="entry name" value="LRR_SD22"/>
    <property type="match status" value="3"/>
</dbReference>
<evidence type="ECO:0000256" key="2">
    <source>
        <dbReference type="ARBA" id="ARBA00022737"/>
    </source>
</evidence>
<comment type="caution">
    <text evidence="3">The sequence shown here is derived from an EMBL/GenBank/DDBJ whole genome shotgun (WGS) entry which is preliminary data.</text>
</comment>
<dbReference type="PANTHER" id="PTHR18849">
    <property type="entry name" value="LEUCINE RICH REPEAT PROTEIN"/>
    <property type="match status" value="1"/>
</dbReference>
<dbReference type="EMBL" id="CAJFCJ010000020">
    <property type="protein sequence ID" value="CAD5124078.1"/>
    <property type="molecule type" value="Genomic_DNA"/>
</dbReference>
<organism evidence="3 4">
    <name type="scientific">Dimorphilus gyrociliatus</name>
    <dbReference type="NCBI Taxonomy" id="2664684"/>
    <lineage>
        <taxon>Eukaryota</taxon>
        <taxon>Metazoa</taxon>
        <taxon>Spiralia</taxon>
        <taxon>Lophotrochozoa</taxon>
        <taxon>Annelida</taxon>
        <taxon>Polychaeta</taxon>
        <taxon>Polychaeta incertae sedis</taxon>
        <taxon>Dinophilidae</taxon>
        <taxon>Dimorphilus</taxon>
    </lineage>
</organism>
<dbReference type="AlphaFoldDB" id="A0A7I8W741"/>
<evidence type="ECO:0000313" key="4">
    <source>
        <dbReference type="Proteomes" id="UP000549394"/>
    </source>
</evidence>
<dbReference type="GO" id="GO:0005737">
    <property type="term" value="C:cytoplasm"/>
    <property type="evidence" value="ECO:0007669"/>
    <property type="project" value="TreeGrafter"/>
</dbReference>
<proteinExistence type="predicted"/>
<dbReference type="Gene3D" id="3.80.10.10">
    <property type="entry name" value="Ribonuclease Inhibitor"/>
    <property type="match status" value="1"/>
</dbReference>
<gene>
    <name evidence="3" type="ORF">DGYR_LOCUS11671</name>
</gene>
<dbReference type="SUPFAM" id="SSF52058">
    <property type="entry name" value="L domain-like"/>
    <property type="match status" value="1"/>
</dbReference>
<accession>A0A7I8W741</accession>
<dbReference type="GO" id="GO:0036158">
    <property type="term" value="P:outer dynein arm assembly"/>
    <property type="evidence" value="ECO:0007669"/>
    <property type="project" value="TreeGrafter"/>
</dbReference>
<dbReference type="InterPro" id="IPR032675">
    <property type="entry name" value="LRR_dom_sf"/>
</dbReference>
<evidence type="ECO:0000256" key="1">
    <source>
        <dbReference type="ARBA" id="ARBA00022614"/>
    </source>
</evidence>
<sequence>MEDDQLKDAEQDIQITKQLLKSKSGEFDIESIHHISLTHYGIEDLGCIGECSALQKLDLSFNDITKLFSLSSLINLQYLNISANRISSLEGLQSLDNLCYLNASGNLINSIQSLRCLSYLEKLKELRLIDKMNELTNPVCLNNSYSSDVKEILPSLTALDGERIKGKGSEVFDLFRDVESLLEERERLRCNMTGLCLEENGPWLPEIEENMQLIPSHSLLFDAEEDLESLLKQCRVVCDKASSRINEVYGLNSD</sequence>
<dbReference type="Proteomes" id="UP000549394">
    <property type="component" value="Unassembled WGS sequence"/>
</dbReference>
<dbReference type="OrthoDB" id="433501at2759"/>
<name>A0A7I8W741_9ANNE</name>
<dbReference type="InterPro" id="IPR001611">
    <property type="entry name" value="Leu-rich_rpt"/>
</dbReference>
<dbReference type="PROSITE" id="PS51450">
    <property type="entry name" value="LRR"/>
    <property type="match status" value="3"/>
</dbReference>
<dbReference type="Pfam" id="PF14580">
    <property type="entry name" value="LRR_9"/>
    <property type="match status" value="1"/>
</dbReference>
<keyword evidence="4" id="KW-1185">Reference proteome</keyword>
<dbReference type="PANTHER" id="PTHR18849:SF8">
    <property type="entry name" value="LEUCINE-RICH REPEAT-CONTAINING PROTEIN 61"/>
    <property type="match status" value="1"/>
</dbReference>
<keyword evidence="2" id="KW-0677">Repeat</keyword>